<protein>
    <submittedName>
        <fullName evidence="1">Uncharacterized protein</fullName>
    </submittedName>
</protein>
<name>A0ABU6WR32_9FABA</name>
<dbReference type="Proteomes" id="UP001341840">
    <property type="component" value="Unassembled WGS sequence"/>
</dbReference>
<evidence type="ECO:0000313" key="2">
    <source>
        <dbReference type="Proteomes" id="UP001341840"/>
    </source>
</evidence>
<sequence>MARVIGGPFGMSVRVKKCVMIFSTVSQGTSLFLERTSAFGGFLPHSRSRTTATQNQGMEVRRRPQGGLFGWGLGLDDFV</sequence>
<keyword evidence="2" id="KW-1185">Reference proteome</keyword>
<gene>
    <name evidence="1" type="ORF">PIB30_076555</name>
</gene>
<reference evidence="1 2" key="1">
    <citation type="journal article" date="2023" name="Plants (Basel)">
        <title>Bridging the Gap: Combining Genomics and Transcriptomics Approaches to Understand Stylosanthes scabra, an Orphan Legume from the Brazilian Caatinga.</title>
        <authorList>
            <person name="Ferreira-Neto J.R.C."/>
            <person name="da Silva M.D."/>
            <person name="Binneck E."/>
            <person name="de Melo N.F."/>
            <person name="da Silva R.H."/>
            <person name="de Melo A.L.T.M."/>
            <person name="Pandolfi V."/>
            <person name="Bustamante F.O."/>
            <person name="Brasileiro-Vidal A.C."/>
            <person name="Benko-Iseppon A.M."/>
        </authorList>
    </citation>
    <scope>NUCLEOTIDE SEQUENCE [LARGE SCALE GENOMIC DNA]</scope>
    <source>
        <tissue evidence="1">Leaves</tissue>
    </source>
</reference>
<proteinExistence type="predicted"/>
<organism evidence="1 2">
    <name type="scientific">Stylosanthes scabra</name>
    <dbReference type="NCBI Taxonomy" id="79078"/>
    <lineage>
        <taxon>Eukaryota</taxon>
        <taxon>Viridiplantae</taxon>
        <taxon>Streptophyta</taxon>
        <taxon>Embryophyta</taxon>
        <taxon>Tracheophyta</taxon>
        <taxon>Spermatophyta</taxon>
        <taxon>Magnoliopsida</taxon>
        <taxon>eudicotyledons</taxon>
        <taxon>Gunneridae</taxon>
        <taxon>Pentapetalae</taxon>
        <taxon>rosids</taxon>
        <taxon>fabids</taxon>
        <taxon>Fabales</taxon>
        <taxon>Fabaceae</taxon>
        <taxon>Papilionoideae</taxon>
        <taxon>50 kb inversion clade</taxon>
        <taxon>dalbergioids sensu lato</taxon>
        <taxon>Dalbergieae</taxon>
        <taxon>Pterocarpus clade</taxon>
        <taxon>Stylosanthes</taxon>
    </lineage>
</organism>
<evidence type="ECO:0000313" key="1">
    <source>
        <dbReference type="EMBL" id="MED6187450.1"/>
    </source>
</evidence>
<comment type="caution">
    <text evidence="1">The sequence shown here is derived from an EMBL/GenBank/DDBJ whole genome shotgun (WGS) entry which is preliminary data.</text>
</comment>
<accession>A0ABU6WR32</accession>
<dbReference type="EMBL" id="JASCZI010182248">
    <property type="protein sequence ID" value="MED6187450.1"/>
    <property type="molecule type" value="Genomic_DNA"/>
</dbReference>